<feature type="non-terminal residue" evidence="2">
    <location>
        <position position="1"/>
    </location>
</feature>
<keyword evidence="1" id="KW-0472">Membrane</keyword>
<accession>A0A9K3D7D6</accession>
<protein>
    <recommendedName>
        <fullName evidence="4">Sodium/calcium exchanger membrane region</fullName>
    </recommendedName>
</protein>
<evidence type="ECO:0008006" key="4">
    <source>
        <dbReference type="Google" id="ProtNLM"/>
    </source>
</evidence>
<organism evidence="2 3">
    <name type="scientific">Kipferlia bialata</name>
    <dbReference type="NCBI Taxonomy" id="797122"/>
    <lineage>
        <taxon>Eukaryota</taxon>
        <taxon>Metamonada</taxon>
        <taxon>Carpediemonas-like organisms</taxon>
        <taxon>Kipferlia</taxon>
    </lineage>
</organism>
<sequence>GAFIGGFVLPILGALPDAAIVIASVSGPIETVVESVQVGVGTLAGSTVLLLTLTVAASMVYGRCDLGADGEARDLRRVKEGLDWTGQGVTVDKDIMSQAKIMMLCSVSYLVIQIPGFIYMAQIYR</sequence>
<evidence type="ECO:0000313" key="2">
    <source>
        <dbReference type="EMBL" id="GIQ88684.1"/>
    </source>
</evidence>
<keyword evidence="1" id="KW-0812">Transmembrane</keyword>
<evidence type="ECO:0000313" key="3">
    <source>
        <dbReference type="Proteomes" id="UP000265618"/>
    </source>
</evidence>
<name>A0A9K3D7D6_9EUKA</name>
<dbReference type="AlphaFoldDB" id="A0A9K3D7D6"/>
<comment type="caution">
    <text evidence="2">The sequence shown here is derived from an EMBL/GenBank/DDBJ whole genome shotgun (WGS) entry which is preliminary data.</text>
</comment>
<feature type="transmembrane region" description="Helical" evidence="1">
    <location>
        <begin position="101"/>
        <end position="124"/>
    </location>
</feature>
<dbReference type="EMBL" id="BDIP01004294">
    <property type="protein sequence ID" value="GIQ88684.1"/>
    <property type="molecule type" value="Genomic_DNA"/>
</dbReference>
<reference evidence="2 3" key="1">
    <citation type="journal article" date="2018" name="PLoS ONE">
        <title>The draft genome of Kipferlia bialata reveals reductive genome evolution in fornicate parasites.</title>
        <authorList>
            <person name="Tanifuji G."/>
            <person name="Takabayashi S."/>
            <person name="Kume K."/>
            <person name="Takagi M."/>
            <person name="Nakayama T."/>
            <person name="Kamikawa R."/>
            <person name="Inagaki Y."/>
            <person name="Hashimoto T."/>
        </authorList>
    </citation>
    <scope>NUCLEOTIDE SEQUENCE [LARGE SCALE GENOMIC DNA]</scope>
    <source>
        <strain evidence="2">NY0173</strain>
    </source>
</reference>
<keyword evidence="1" id="KW-1133">Transmembrane helix</keyword>
<feature type="transmembrane region" description="Helical" evidence="1">
    <location>
        <begin position="39"/>
        <end position="61"/>
    </location>
</feature>
<dbReference type="OrthoDB" id="26525at2759"/>
<evidence type="ECO:0000256" key="1">
    <source>
        <dbReference type="SAM" id="Phobius"/>
    </source>
</evidence>
<gene>
    <name evidence="2" type="ORF">KIPB_010992</name>
</gene>
<proteinExistence type="predicted"/>
<dbReference type="Proteomes" id="UP000265618">
    <property type="component" value="Unassembled WGS sequence"/>
</dbReference>
<keyword evidence="3" id="KW-1185">Reference proteome</keyword>